<evidence type="ECO:0000313" key="12">
    <source>
        <dbReference type="Proteomes" id="UP000290253"/>
    </source>
</evidence>
<dbReference type="Pfam" id="PF16874">
    <property type="entry name" value="Glyco_hydro_36C"/>
    <property type="match status" value="1"/>
</dbReference>
<reference evidence="11 12" key="1">
    <citation type="journal article" date="2016" name="Int. J. Syst. Evol. Microbiol.">
        <title>Acidipila dinghuensis sp. nov., an acidobacterium isolated from forest soil.</title>
        <authorList>
            <person name="Jiang Y.W."/>
            <person name="Wang J."/>
            <person name="Chen M.H."/>
            <person name="Lv Y.Y."/>
            <person name="Qiu L.H."/>
        </authorList>
    </citation>
    <scope>NUCLEOTIDE SEQUENCE [LARGE SCALE GENOMIC DNA]</scope>
    <source>
        <strain evidence="11 12">DHOF10</strain>
    </source>
</reference>
<feature type="binding site" evidence="7">
    <location>
        <position position="524"/>
    </location>
    <ligand>
        <name>substrate</name>
    </ligand>
</feature>
<evidence type="ECO:0000256" key="5">
    <source>
        <dbReference type="PIRNR" id="PIRNR005536"/>
    </source>
</evidence>
<dbReference type="InterPro" id="IPR017853">
    <property type="entry name" value="GH"/>
</dbReference>
<name>A0A4Q1SK20_9BACT</name>
<comment type="catalytic activity">
    <reaction evidence="1 5">
        <text>Hydrolysis of terminal, non-reducing alpha-D-galactose residues in alpha-D-galactosides, including galactose oligosaccharides, galactomannans and galactolipids.</text>
        <dbReference type="EC" id="3.2.1.22"/>
    </reaction>
</comment>
<proteinExistence type="inferred from homology"/>
<dbReference type="InterPro" id="IPR031705">
    <property type="entry name" value="Glyco_hydro_36_C"/>
</dbReference>
<feature type="signal peptide" evidence="8">
    <location>
        <begin position="1"/>
        <end position="21"/>
    </location>
</feature>
<keyword evidence="4 5" id="KW-0326">Glycosidase</keyword>
<dbReference type="InterPro" id="IPR031704">
    <property type="entry name" value="Glyco_hydro_36_N"/>
</dbReference>
<evidence type="ECO:0000259" key="9">
    <source>
        <dbReference type="Pfam" id="PF16874"/>
    </source>
</evidence>
<evidence type="ECO:0000256" key="1">
    <source>
        <dbReference type="ARBA" id="ARBA00001255"/>
    </source>
</evidence>
<feature type="binding site" evidence="7">
    <location>
        <position position="546"/>
    </location>
    <ligand>
        <name>substrate</name>
    </ligand>
</feature>
<feature type="binding site" evidence="7">
    <location>
        <position position="196"/>
    </location>
    <ligand>
        <name>substrate</name>
    </ligand>
</feature>
<accession>A0A4Q1SK20</accession>
<evidence type="ECO:0000259" key="10">
    <source>
        <dbReference type="Pfam" id="PF16875"/>
    </source>
</evidence>
<feature type="active site" description="Nucleophile" evidence="6">
    <location>
        <position position="476"/>
    </location>
</feature>
<feature type="chain" id="PRO_5020562386" description="Alpha-galactosidase" evidence="8">
    <location>
        <begin position="22"/>
        <end position="740"/>
    </location>
</feature>
<evidence type="ECO:0000256" key="3">
    <source>
        <dbReference type="ARBA" id="ARBA00022801"/>
    </source>
</evidence>
<dbReference type="Gene3D" id="2.70.98.60">
    <property type="entry name" value="alpha-galactosidase from lactobacil brevis"/>
    <property type="match status" value="1"/>
</dbReference>
<dbReference type="OrthoDB" id="9758822at2"/>
<comment type="similarity">
    <text evidence="5">Belongs to the glycosyl hydrolase.</text>
</comment>
<dbReference type="PIRSF" id="PIRSF005536">
    <property type="entry name" value="Agal"/>
    <property type="match status" value="1"/>
</dbReference>
<evidence type="ECO:0000256" key="4">
    <source>
        <dbReference type="ARBA" id="ARBA00023295"/>
    </source>
</evidence>
<keyword evidence="3 5" id="KW-0378">Hydrolase</keyword>
<keyword evidence="8" id="KW-0732">Signal</keyword>
<sequence>MKSFASAVLAAAALAGFTAHAQDAVTYDAATKVFRIDGGQVTYAFGVNDLDELQPVYWGAKLVTGDPLPAAHTNEGHASFDLPTSTTPQEFAGWGAGLYLEPALKITFPDGNRDLVLHYVSHTIEGSTLTVRLKDIEREVFVDVRYAMDPATGVLGRSAVIENKTTTPLVIEQAAAATWTLPQGTNYTLDTMTGRWAGEDALHTEPLHQGERVLESRRGSTGHQNDPWFAIERAHTNDQDAGDVWFGALAWSGSWRITIEQDLLNQVRVTGGYNPFDFGYKLAPGESLATPVFYGGYTHDGIGGASRLLHRFELTQILPQRPHPKPRPVIYNSWEATEFNVSEAAQEALAEKAASIGVERFVVDDGWFGQRKTDHAGLGDWYVNKDKFPNGLKPLIDKVHALGMDFGLWVEPEMVNPDSDLYRKHPDWVLNFTGRPRTEGRNQLVLNLARPDVRAYVFGFLDKLLTGNDIAFLKWDYNRNWSEPGWPAVAADEQKQVYVKYTENLYGILKELREKHPNVEIESCSGGGGRVDLGILRYTDEVWPSDNTDPYDRLLIQDGFTYAYTPGVMMAWVTDSPGWMNRRTTTVEYRFLSSMQGGLGVGANLNHWGPEDFATAKHLIAEYKQVRETVQHGDLYRLVSPQTNGEQSGSEQSVTESVSPDKSQAAVFAFLHSSTQGYPYPLLYLRGLDPHAQYRLHWMTGKPGGQLPEVASGQYWMSAGLALNLIGDFQATAFRLDKVQ</sequence>
<feature type="binding site" evidence="7">
    <location>
        <begin position="474"/>
        <end position="478"/>
    </location>
    <ligand>
        <name>substrate</name>
    </ligand>
</feature>
<dbReference type="EMBL" id="SDMK01000001">
    <property type="protein sequence ID" value="RXS98021.1"/>
    <property type="molecule type" value="Genomic_DNA"/>
</dbReference>
<organism evidence="11 12">
    <name type="scientific">Silvibacterium dinghuense</name>
    <dbReference type="NCBI Taxonomy" id="1560006"/>
    <lineage>
        <taxon>Bacteria</taxon>
        <taxon>Pseudomonadati</taxon>
        <taxon>Acidobacteriota</taxon>
        <taxon>Terriglobia</taxon>
        <taxon>Terriglobales</taxon>
        <taxon>Acidobacteriaceae</taxon>
        <taxon>Silvibacterium</taxon>
    </lineage>
</organism>
<dbReference type="Gene3D" id="2.60.40.1180">
    <property type="entry name" value="Golgi alpha-mannosidase II"/>
    <property type="match status" value="1"/>
</dbReference>
<evidence type="ECO:0000256" key="7">
    <source>
        <dbReference type="PIRSR" id="PIRSR005536-2"/>
    </source>
</evidence>
<comment type="caution">
    <text evidence="11">The sequence shown here is derived from an EMBL/GenBank/DDBJ whole genome shotgun (WGS) entry which is preliminary data.</text>
</comment>
<feature type="domain" description="Glycosyl hydrolase family 36 C-terminal" evidence="9">
    <location>
        <begin position="653"/>
        <end position="736"/>
    </location>
</feature>
<dbReference type="InterPro" id="IPR013780">
    <property type="entry name" value="Glyco_hydro_b"/>
</dbReference>
<evidence type="ECO:0000256" key="2">
    <source>
        <dbReference type="ARBA" id="ARBA00012755"/>
    </source>
</evidence>
<dbReference type="PANTHER" id="PTHR43053:SF3">
    <property type="entry name" value="ALPHA-GALACTOSIDASE C-RELATED"/>
    <property type="match status" value="1"/>
</dbReference>
<keyword evidence="12" id="KW-1185">Reference proteome</keyword>
<dbReference type="Pfam" id="PF02065">
    <property type="entry name" value="Melibiase"/>
    <property type="match status" value="1"/>
</dbReference>
<dbReference type="RefSeq" id="WP_129207800.1">
    <property type="nucleotide sequence ID" value="NZ_BMGU01000001.1"/>
</dbReference>
<dbReference type="InterPro" id="IPR013785">
    <property type="entry name" value="Aldolase_TIM"/>
</dbReference>
<dbReference type="Gene3D" id="3.20.20.70">
    <property type="entry name" value="Aldolase class I"/>
    <property type="match status" value="1"/>
</dbReference>
<dbReference type="SUPFAM" id="SSF51445">
    <property type="entry name" value="(Trans)glycosidases"/>
    <property type="match status" value="1"/>
</dbReference>
<feature type="binding site" evidence="7">
    <location>
        <begin position="364"/>
        <end position="365"/>
    </location>
    <ligand>
        <name>substrate</name>
    </ligand>
</feature>
<dbReference type="InterPro" id="IPR038417">
    <property type="entry name" value="Alpga-gal_N_sf"/>
</dbReference>
<dbReference type="Proteomes" id="UP000290253">
    <property type="component" value="Unassembled WGS sequence"/>
</dbReference>
<dbReference type="CDD" id="cd14791">
    <property type="entry name" value="GH36"/>
    <property type="match status" value="1"/>
</dbReference>
<feature type="active site" description="Proton donor" evidence="6">
    <location>
        <position position="546"/>
    </location>
</feature>
<gene>
    <name evidence="11" type="ORF">ESZ00_09315</name>
</gene>
<dbReference type="InterPro" id="IPR050985">
    <property type="entry name" value="Alpha-glycosidase_related"/>
</dbReference>
<evidence type="ECO:0000256" key="6">
    <source>
        <dbReference type="PIRSR" id="PIRSR005536-1"/>
    </source>
</evidence>
<evidence type="ECO:0000256" key="8">
    <source>
        <dbReference type="SAM" id="SignalP"/>
    </source>
</evidence>
<feature type="domain" description="Glycosyl hydrolase family 36 N-terminal" evidence="10">
    <location>
        <begin position="52"/>
        <end position="283"/>
    </location>
</feature>
<dbReference type="InterPro" id="IPR002252">
    <property type="entry name" value="Glyco_hydro_36"/>
</dbReference>
<protein>
    <recommendedName>
        <fullName evidence="2 5">Alpha-galactosidase</fullName>
        <ecNumber evidence="2 5">3.2.1.22</ecNumber>
    </recommendedName>
</protein>
<dbReference type="PRINTS" id="PR00743">
    <property type="entry name" value="GLHYDRLASE36"/>
</dbReference>
<dbReference type="GO" id="GO:0016052">
    <property type="term" value="P:carbohydrate catabolic process"/>
    <property type="evidence" value="ECO:0007669"/>
    <property type="project" value="InterPro"/>
</dbReference>
<dbReference type="GO" id="GO:0004557">
    <property type="term" value="F:alpha-galactosidase activity"/>
    <property type="evidence" value="ECO:0007669"/>
    <property type="project" value="UniProtKB-UniRule"/>
</dbReference>
<dbReference type="FunFam" id="3.20.20.70:FF:000118">
    <property type="entry name" value="Alpha-galactosidase"/>
    <property type="match status" value="1"/>
</dbReference>
<dbReference type="EC" id="3.2.1.22" evidence="2 5"/>
<evidence type="ECO:0000313" key="11">
    <source>
        <dbReference type="EMBL" id="RXS98021.1"/>
    </source>
</evidence>
<feature type="binding site" evidence="7">
    <location>
        <position position="441"/>
    </location>
    <ligand>
        <name>substrate</name>
    </ligand>
</feature>
<dbReference type="Pfam" id="PF16875">
    <property type="entry name" value="Glyco_hydro_36N"/>
    <property type="match status" value="1"/>
</dbReference>
<dbReference type="AlphaFoldDB" id="A0A4Q1SK20"/>
<dbReference type="PANTHER" id="PTHR43053">
    <property type="entry name" value="GLYCOSIDASE FAMILY 31"/>
    <property type="match status" value="1"/>
</dbReference>